<proteinExistence type="predicted"/>
<keyword evidence="3" id="KW-1185">Reference proteome</keyword>
<evidence type="ECO:0000313" key="3">
    <source>
        <dbReference type="Proteomes" id="UP000828390"/>
    </source>
</evidence>
<feature type="compositionally biased region" description="Basic and acidic residues" evidence="1">
    <location>
        <begin position="82"/>
        <end position="106"/>
    </location>
</feature>
<reference evidence="2" key="2">
    <citation type="submission" date="2020-11" db="EMBL/GenBank/DDBJ databases">
        <authorList>
            <person name="McCartney M.A."/>
            <person name="Auch B."/>
            <person name="Kono T."/>
            <person name="Mallez S."/>
            <person name="Becker A."/>
            <person name="Gohl D.M."/>
            <person name="Silverstein K.A.T."/>
            <person name="Koren S."/>
            <person name="Bechman K.B."/>
            <person name="Herman A."/>
            <person name="Abrahante J.E."/>
            <person name="Garbe J."/>
        </authorList>
    </citation>
    <scope>NUCLEOTIDE SEQUENCE</scope>
    <source>
        <strain evidence="2">Duluth1</strain>
        <tissue evidence="2">Whole animal</tissue>
    </source>
</reference>
<dbReference type="Proteomes" id="UP000828390">
    <property type="component" value="Unassembled WGS sequence"/>
</dbReference>
<protein>
    <submittedName>
        <fullName evidence="2">Uncharacterized protein</fullName>
    </submittedName>
</protein>
<gene>
    <name evidence="2" type="ORF">DPMN_031292</name>
</gene>
<dbReference type="AlphaFoldDB" id="A0A9D4M2T1"/>
<sequence length="106" mass="11823">MMNASNNTPITVQGVALEEMDSFTYLGSILATREERMQMSEPEARAAFHQLKNILGSSEIGIPTLRKPASKTTRQLGTAGDTRPEKRRLEEAGWRPDGITCKDEMR</sequence>
<evidence type="ECO:0000313" key="2">
    <source>
        <dbReference type="EMBL" id="KAH3868152.1"/>
    </source>
</evidence>
<feature type="region of interest" description="Disordered" evidence="1">
    <location>
        <begin position="69"/>
        <end position="106"/>
    </location>
</feature>
<evidence type="ECO:0000256" key="1">
    <source>
        <dbReference type="SAM" id="MobiDB-lite"/>
    </source>
</evidence>
<comment type="caution">
    <text evidence="2">The sequence shown here is derived from an EMBL/GenBank/DDBJ whole genome shotgun (WGS) entry which is preliminary data.</text>
</comment>
<accession>A0A9D4M2T1</accession>
<organism evidence="2 3">
    <name type="scientific">Dreissena polymorpha</name>
    <name type="common">Zebra mussel</name>
    <name type="synonym">Mytilus polymorpha</name>
    <dbReference type="NCBI Taxonomy" id="45954"/>
    <lineage>
        <taxon>Eukaryota</taxon>
        <taxon>Metazoa</taxon>
        <taxon>Spiralia</taxon>
        <taxon>Lophotrochozoa</taxon>
        <taxon>Mollusca</taxon>
        <taxon>Bivalvia</taxon>
        <taxon>Autobranchia</taxon>
        <taxon>Heteroconchia</taxon>
        <taxon>Euheterodonta</taxon>
        <taxon>Imparidentia</taxon>
        <taxon>Neoheterodontei</taxon>
        <taxon>Myida</taxon>
        <taxon>Dreissenoidea</taxon>
        <taxon>Dreissenidae</taxon>
        <taxon>Dreissena</taxon>
    </lineage>
</organism>
<name>A0A9D4M2T1_DREPO</name>
<dbReference type="EMBL" id="JAIWYP010000002">
    <property type="protein sequence ID" value="KAH3868152.1"/>
    <property type="molecule type" value="Genomic_DNA"/>
</dbReference>
<reference evidence="2" key="1">
    <citation type="journal article" date="2019" name="bioRxiv">
        <title>The Genome of the Zebra Mussel, Dreissena polymorpha: A Resource for Invasive Species Research.</title>
        <authorList>
            <person name="McCartney M.A."/>
            <person name="Auch B."/>
            <person name="Kono T."/>
            <person name="Mallez S."/>
            <person name="Zhang Y."/>
            <person name="Obille A."/>
            <person name="Becker A."/>
            <person name="Abrahante J.E."/>
            <person name="Garbe J."/>
            <person name="Badalamenti J.P."/>
            <person name="Herman A."/>
            <person name="Mangelson H."/>
            <person name="Liachko I."/>
            <person name="Sullivan S."/>
            <person name="Sone E.D."/>
            <person name="Koren S."/>
            <person name="Silverstein K.A.T."/>
            <person name="Beckman K.B."/>
            <person name="Gohl D.M."/>
        </authorList>
    </citation>
    <scope>NUCLEOTIDE SEQUENCE</scope>
    <source>
        <strain evidence="2">Duluth1</strain>
        <tissue evidence="2">Whole animal</tissue>
    </source>
</reference>